<evidence type="ECO:0008006" key="4">
    <source>
        <dbReference type="Google" id="ProtNLM"/>
    </source>
</evidence>
<proteinExistence type="predicted"/>
<keyword evidence="3" id="KW-1185">Reference proteome</keyword>
<keyword evidence="1" id="KW-0732">Signal</keyword>
<reference evidence="2" key="1">
    <citation type="submission" date="2021-03" db="EMBL/GenBank/DDBJ databases">
        <title>Chromosome level genome of the anhydrobiotic midge Polypedilum vanderplanki.</title>
        <authorList>
            <person name="Yoshida Y."/>
            <person name="Kikawada T."/>
            <person name="Gusev O."/>
        </authorList>
    </citation>
    <scope>NUCLEOTIDE SEQUENCE</scope>
    <source>
        <strain evidence="2">NIAS01</strain>
        <tissue evidence="2">Whole body or cell culture</tissue>
    </source>
</reference>
<sequence length="88" mass="9850">MMTRVLLAFLVIIVVYLNYSLVLTDTACGVGEIYDYPVKGCVCVSPGNSIRCPVPPKNKCKNFPLDECNMCTCDEVNKRSFTCTLKWC</sequence>
<evidence type="ECO:0000313" key="2">
    <source>
        <dbReference type="EMBL" id="KAG5679585.1"/>
    </source>
</evidence>
<dbReference type="Proteomes" id="UP001107558">
    <property type="component" value="Chromosome 1"/>
</dbReference>
<evidence type="ECO:0000256" key="1">
    <source>
        <dbReference type="SAM" id="SignalP"/>
    </source>
</evidence>
<protein>
    <recommendedName>
        <fullName evidence="4">Protease inhibitor</fullName>
    </recommendedName>
</protein>
<feature type="chain" id="PRO_5039949931" description="Protease inhibitor" evidence="1">
    <location>
        <begin position="25"/>
        <end position="88"/>
    </location>
</feature>
<evidence type="ECO:0000313" key="3">
    <source>
        <dbReference type="Proteomes" id="UP001107558"/>
    </source>
</evidence>
<feature type="signal peptide" evidence="1">
    <location>
        <begin position="1"/>
        <end position="24"/>
    </location>
</feature>
<dbReference type="EMBL" id="JADBJN010000001">
    <property type="protein sequence ID" value="KAG5679585.1"/>
    <property type="molecule type" value="Genomic_DNA"/>
</dbReference>
<gene>
    <name evidence="2" type="ORF">PVAND_009145</name>
</gene>
<comment type="caution">
    <text evidence="2">The sequence shown here is derived from an EMBL/GenBank/DDBJ whole genome shotgun (WGS) entry which is preliminary data.</text>
</comment>
<accession>A0A9J6CBR5</accession>
<name>A0A9J6CBR5_POLVA</name>
<organism evidence="2 3">
    <name type="scientific">Polypedilum vanderplanki</name>
    <name type="common">Sleeping chironomid midge</name>
    <dbReference type="NCBI Taxonomy" id="319348"/>
    <lineage>
        <taxon>Eukaryota</taxon>
        <taxon>Metazoa</taxon>
        <taxon>Ecdysozoa</taxon>
        <taxon>Arthropoda</taxon>
        <taxon>Hexapoda</taxon>
        <taxon>Insecta</taxon>
        <taxon>Pterygota</taxon>
        <taxon>Neoptera</taxon>
        <taxon>Endopterygota</taxon>
        <taxon>Diptera</taxon>
        <taxon>Nematocera</taxon>
        <taxon>Chironomoidea</taxon>
        <taxon>Chironomidae</taxon>
        <taxon>Chironominae</taxon>
        <taxon>Polypedilum</taxon>
        <taxon>Polypedilum</taxon>
    </lineage>
</organism>
<dbReference type="AlphaFoldDB" id="A0A9J6CBR5"/>